<proteinExistence type="predicted"/>
<gene>
    <name evidence="2" type="primary">B1026E06.6</name>
</gene>
<reference evidence="3" key="2">
    <citation type="journal article" date="2008" name="Nucleic Acids Res.">
        <title>The rice annotation project database (RAP-DB): 2008 update.</title>
        <authorList>
            <consortium name="The rice annotation project (RAP)"/>
        </authorList>
    </citation>
    <scope>GENOME REANNOTATION</scope>
    <source>
        <strain evidence="3">cv. Nipponbare</strain>
    </source>
</reference>
<protein>
    <submittedName>
        <fullName evidence="2">Uncharacterized protein</fullName>
    </submittedName>
</protein>
<feature type="region of interest" description="Disordered" evidence="1">
    <location>
        <begin position="13"/>
        <end position="104"/>
    </location>
</feature>
<evidence type="ECO:0000313" key="2">
    <source>
        <dbReference type="EMBL" id="BAD69383.1"/>
    </source>
</evidence>
<organism evidence="2 3">
    <name type="scientific">Oryza sativa subsp. japonica</name>
    <name type="common">Rice</name>
    <dbReference type="NCBI Taxonomy" id="39947"/>
    <lineage>
        <taxon>Eukaryota</taxon>
        <taxon>Viridiplantae</taxon>
        <taxon>Streptophyta</taxon>
        <taxon>Embryophyta</taxon>
        <taxon>Tracheophyta</taxon>
        <taxon>Spermatophyta</taxon>
        <taxon>Magnoliopsida</taxon>
        <taxon>Liliopsida</taxon>
        <taxon>Poales</taxon>
        <taxon>Poaceae</taxon>
        <taxon>BOP clade</taxon>
        <taxon>Oryzoideae</taxon>
        <taxon>Oryzeae</taxon>
        <taxon>Oryzinae</taxon>
        <taxon>Oryza</taxon>
        <taxon>Oryza sativa</taxon>
    </lineage>
</organism>
<sequence>MQRYQCPVALPRGRHGWRSRCQQEKAHAWQGADAEEKPSVASNSNAEKHGFGPPPMAGSVAPGNSVSVGGKAGLKAAGSRRRAGGLDRAWRCQSGLPPLPAGSSERSILFESLTRQAGPMASAPGDDICTTEAMAAG</sequence>
<name>Q5VME2_ORYSJ</name>
<dbReference type="Proteomes" id="UP000000763">
    <property type="component" value="Chromosome 6"/>
</dbReference>
<evidence type="ECO:0000313" key="3">
    <source>
        <dbReference type="Proteomes" id="UP000000763"/>
    </source>
</evidence>
<reference evidence="3" key="1">
    <citation type="journal article" date="2005" name="Nature">
        <title>The map-based sequence of the rice genome.</title>
        <authorList>
            <consortium name="International rice genome sequencing project (IRGSP)"/>
            <person name="Matsumoto T."/>
            <person name="Wu J."/>
            <person name="Kanamori H."/>
            <person name="Katayose Y."/>
            <person name="Fujisawa M."/>
            <person name="Namiki N."/>
            <person name="Mizuno H."/>
            <person name="Yamamoto K."/>
            <person name="Antonio B.A."/>
            <person name="Baba T."/>
            <person name="Sakata K."/>
            <person name="Nagamura Y."/>
            <person name="Aoki H."/>
            <person name="Arikawa K."/>
            <person name="Arita K."/>
            <person name="Bito T."/>
            <person name="Chiden Y."/>
            <person name="Fujitsuka N."/>
            <person name="Fukunaka R."/>
            <person name="Hamada M."/>
            <person name="Harada C."/>
            <person name="Hayashi A."/>
            <person name="Hijishita S."/>
            <person name="Honda M."/>
            <person name="Hosokawa S."/>
            <person name="Ichikawa Y."/>
            <person name="Idonuma A."/>
            <person name="Iijima M."/>
            <person name="Ikeda M."/>
            <person name="Ikeno M."/>
            <person name="Ito K."/>
            <person name="Ito S."/>
            <person name="Ito T."/>
            <person name="Ito Y."/>
            <person name="Ito Y."/>
            <person name="Iwabuchi A."/>
            <person name="Kamiya K."/>
            <person name="Karasawa W."/>
            <person name="Kurita K."/>
            <person name="Katagiri S."/>
            <person name="Kikuta A."/>
            <person name="Kobayashi H."/>
            <person name="Kobayashi N."/>
            <person name="Machita K."/>
            <person name="Maehara T."/>
            <person name="Masukawa M."/>
            <person name="Mizubayashi T."/>
            <person name="Mukai Y."/>
            <person name="Nagasaki H."/>
            <person name="Nagata Y."/>
            <person name="Naito S."/>
            <person name="Nakashima M."/>
            <person name="Nakama Y."/>
            <person name="Nakamichi Y."/>
            <person name="Nakamura M."/>
            <person name="Meguro A."/>
            <person name="Negishi M."/>
            <person name="Ohta I."/>
            <person name="Ohta T."/>
            <person name="Okamoto M."/>
            <person name="Ono N."/>
            <person name="Saji S."/>
            <person name="Sakaguchi M."/>
            <person name="Sakai K."/>
            <person name="Shibata M."/>
            <person name="Shimokawa T."/>
            <person name="Song J."/>
            <person name="Takazaki Y."/>
            <person name="Terasawa K."/>
            <person name="Tsugane M."/>
            <person name="Tsuji K."/>
            <person name="Ueda S."/>
            <person name="Waki K."/>
            <person name="Yamagata H."/>
            <person name="Yamamoto M."/>
            <person name="Yamamoto S."/>
            <person name="Yamane H."/>
            <person name="Yoshiki S."/>
            <person name="Yoshihara R."/>
            <person name="Yukawa K."/>
            <person name="Zhong H."/>
            <person name="Yano M."/>
            <person name="Yuan Q."/>
            <person name="Ouyang S."/>
            <person name="Liu J."/>
            <person name="Jones K.M."/>
            <person name="Gansberger K."/>
            <person name="Moffat K."/>
            <person name="Hill J."/>
            <person name="Bera J."/>
            <person name="Fadrosh D."/>
            <person name="Jin S."/>
            <person name="Johri S."/>
            <person name="Kim M."/>
            <person name="Overton L."/>
            <person name="Reardon M."/>
            <person name="Tsitrin T."/>
            <person name="Vuong H."/>
            <person name="Weaver B."/>
            <person name="Ciecko A."/>
            <person name="Tallon L."/>
            <person name="Jackson J."/>
            <person name="Pai G."/>
            <person name="Aken S.V."/>
            <person name="Utterback T."/>
            <person name="Reidmuller S."/>
            <person name="Feldblyum T."/>
            <person name="Hsiao J."/>
            <person name="Zismann V."/>
            <person name="Iobst S."/>
            <person name="de Vazeille A.R."/>
            <person name="Buell C.R."/>
            <person name="Ying K."/>
            <person name="Li Y."/>
            <person name="Lu T."/>
            <person name="Huang Y."/>
            <person name="Zhao Q."/>
            <person name="Feng Q."/>
            <person name="Zhang L."/>
            <person name="Zhu J."/>
            <person name="Weng Q."/>
            <person name="Mu J."/>
            <person name="Lu Y."/>
            <person name="Fan D."/>
            <person name="Liu Y."/>
            <person name="Guan J."/>
            <person name="Zhang Y."/>
            <person name="Yu S."/>
            <person name="Liu X."/>
            <person name="Zhang Y."/>
            <person name="Hong G."/>
            <person name="Han B."/>
            <person name="Choisne N."/>
            <person name="Demange N."/>
            <person name="Orjeda G."/>
            <person name="Samain S."/>
            <person name="Cattolico L."/>
            <person name="Pelletier E."/>
            <person name="Couloux A."/>
            <person name="Segurens B."/>
            <person name="Wincker P."/>
            <person name="D'Hont A."/>
            <person name="Scarpelli C."/>
            <person name="Weissenbach J."/>
            <person name="Salanoubat M."/>
            <person name="Quetier F."/>
            <person name="Yu Y."/>
            <person name="Kim H.R."/>
            <person name="Rambo T."/>
            <person name="Currie J."/>
            <person name="Collura K."/>
            <person name="Luo M."/>
            <person name="Yang T."/>
            <person name="Ammiraju J.S.S."/>
            <person name="Engler F."/>
            <person name="Soderlund C."/>
            <person name="Wing R.A."/>
            <person name="Palmer L.E."/>
            <person name="de la Bastide M."/>
            <person name="Spiegel L."/>
            <person name="Nascimento L."/>
            <person name="Zutavern T."/>
            <person name="O'Shaughnessy A."/>
            <person name="Dike S."/>
            <person name="Dedhia N."/>
            <person name="Preston R."/>
            <person name="Balija V."/>
            <person name="McCombie W.R."/>
            <person name="Chow T."/>
            <person name="Chen H."/>
            <person name="Chung M."/>
            <person name="Chen C."/>
            <person name="Shaw J."/>
            <person name="Wu H."/>
            <person name="Hsiao K."/>
            <person name="Chao Y."/>
            <person name="Chu M."/>
            <person name="Cheng C."/>
            <person name="Hour A."/>
            <person name="Lee P."/>
            <person name="Lin S."/>
            <person name="Lin Y."/>
            <person name="Liou J."/>
            <person name="Liu S."/>
            <person name="Hsing Y."/>
            <person name="Raghuvanshi S."/>
            <person name="Mohanty A."/>
            <person name="Bharti A.K."/>
            <person name="Gaur A."/>
            <person name="Gupta V."/>
            <person name="Kumar D."/>
            <person name="Ravi V."/>
            <person name="Vij S."/>
            <person name="Kapur A."/>
            <person name="Khurana P."/>
            <person name="Khurana P."/>
            <person name="Khurana J.P."/>
            <person name="Tyagi A.K."/>
            <person name="Gaikwad K."/>
            <person name="Singh A."/>
            <person name="Dalal V."/>
            <person name="Srivastava S."/>
            <person name="Dixit A."/>
            <person name="Pal A.K."/>
            <person name="Ghazi I.A."/>
            <person name="Yadav M."/>
            <person name="Pandit A."/>
            <person name="Bhargava A."/>
            <person name="Sureshbabu K."/>
            <person name="Batra K."/>
            <person name="Sharma T.R."/>
            <person name="Mohapatra T."/>
            <person name="Singh N.K."/>
            <person name="Messing J."/>
            <person name="Nelson A.B."/>
            <person name="Fuks G."/>
            <person name="Kavchok S."/>
            <person name="Keizer G."/>
            <person name="Linton E."/>
            <person name="Llaca V."/>
            <person name="Song R."/>
            <person name="Tanyolac B."/>
            <person name="Young S."/>
            <person name="Ho-Il K."/>
            <person name="Hahn J.H."/>
            <person name="Sangsakoo G."/>
            <person name="Vanavichit A."/>
            <person name="de Mattos Luiz.A.T."/>
            <person name="Zimmer P.D."/>
            <person name="Malone G."/>
            <person name="Dellagostin O."/>
            <person name="de Oliveira A.C."/>
            <person name="Bevan M."/>
            <person name="Bancroft I."/>
            <person name="Minx P."/>
            <person name="Cordum H."/>
            <person name="Wilson R."/>
            <person name="Cheng Z."/>
            <person name="Jin W."/>
            <person name="Jiang J."/>
            <person name="Leong S.A."/>
            <person name="Iwama H."/>
            <person name="Gojobori T."/>
            <person name="Itoh T."/>
            <person name="Niimura Y."/>
            <person name="Fujii Y."/>
            <person name="Habara T."/>
            <person name="Sakai H."/>
            <person name="Sato Y."/>
            <person name="Wilson G."/>
            <person name="Kumar K."/>
            <person name="McCouch S."/>
            <person name="Juretic N."/>
            <person name="Hoen D."/>
            <person name="Wright S."/>
            <person name="Bruskiewich R."/>
            <person name="Bureau T."/>
            <person name="Miyao A."/>
            <person name="Hirochika H."/>
            <person name="Nishikawa T."/>
            <person name="Kadowaki K."/>
            <person name="Sugiura M."/>
            <person name="Burr B."/>
            <person name="Sasaki T."/>
        </authorList>
    </citation>
    <scope>NUCLEOTIDE SEQUENCE [LARGE SCALE GENOMIC DNA]</scope>
    <source>
        <strain evidence="3">cv. Nipponbare</strain>
    </source>
</reference>
<evidence type="ECO:0000256" key="1">
    <source>
        <dbReference type="SAM" id="MobiDB-lite"/>
    </source>
</evidence>
<dbReference type="EMBL" id="AP006860">
    <property type="protein sequence ID" value="BAD69383.1"/>
    <property type="molecule type" value="Genomic_DNA"/>
</dbReference>
<dbReference type="AlphaFoldDB" id="Q5VME2"/>
<accession>Q5VME2</accession>